<feature type="transmembrane region" description="Helical" evidence="2">
    <location>
        <begin position="39"/>
        <end position="57"/>
    </location>
</feature>
<reference evidence="4" key="1">
    <citation type="journal article" date="2019" name="Int. J. Syst. Evol. Microbiol.">
        <title>The Global Catalogue of Microorganisms (GCM) 10K type strain sequencing project: providing services to taxonomists for standard genome sequencing and annotation.</title>
        <authorList>
            <consortium name="The Broad Institute Genomics Platform"/>
            <consortium name="The Broad Institute Genome Sequencing Center for Infectious Disease"/>
            <person name="Wu L."/>
            <person name="Ma J."/>
        </authorList>
    </citation>
    <scope>NUCLEOTIDE SEQUENCE [LARGE SCALE GENOMIC DNA]</scope>
    <source>
        <strain evidence="4">JCM 18715</strain>
    </source>
</reference>
<evidence type="ECO:0000256" key="2">
    <source>
        <dbReference type="SAM" id="Phobius"/>
    </source>
</evidence>
<protein>
    <recommendedName>
        <fullName evidence="5">HEAT repeat domain-containing protein</fullName>
    </recommendedName>
</protein>
<evidence type="ECO:0008006" key="5">
    <source>
        <dbReference type="Google" id="ProtNLM"/>
    </source>
</evidence>
<proteinExistence type="predicted"/>
<evidence type="ECO:0000256" key="1">
    <source>
        <dbReference type="SAM" id="MobiDB-lite"/>
    </source>
</evidence>
<keyword evidence="2" id="KW-0812">Transmembrane</keyword>
<dbReference type="EMBL" id="BAABLD010000007">
    <property type="protein sequence ID" value="GAA5162820.1"/>
    <property type="molecule type" value="Genomic_DNA"/>
</dbReference>
<keyword evidence="2" id="KW-0472">Membrane</keyword>
<organism evidence="3 4">
    <name type="scientific">Viridibacterium curvum</name>
    <dbReference type="NCBI Taxonomy" id="1101404"/>
    <lineage>
        <taxon>Bacteria</taxon>
        <taxon>Pseudomonadati</taxon>
        <taxon>Pseudomonadota</taxon>
        <taxon>Betaproteobacteria</taxon>
        <taxon>Rhodocyclales</taxon>
        <taxon>Rhodocyclaceae</taxon>
        <taxon>Viridibacterium</taxon>
    </lineage>
</organism>
<feature type="region of interest" description="Disordered" evidence="1">
    <location>
        <begin position="195"/>
        <end position="216"/>
    </location>
</feature>
<feature type="transmembrane region" description="Helical" evidence="2">
    <location>
        <begin position="5"/>
        <end position="27"/>
    </location>
</feature>
<evidence type="ECO:0000313" key="4">
    <source>
        <dbReference type="Proteomes" id="UP001500547"/>
    </source>
</evidence>
<keyword evidence="4" id="KW-1185">Reference proteome</keyword>
<comment type="caution">
    <text evidence="3">The sequence shown here is derived from an EMBL/GenBank/DDBJ whole genome shotgun (WGS) entry which is preliminary data.</text>
</comment>
<dbReference type="Proteomes" id="UP001500547">
    <property type="component" value="Unassembled WGS sequence"/>
</dbReference>
<dbReference type="RefSeq" id="WP_345532169.1">
    <property type="nucleotide sequence ID" value="NZ_BAABLD010000007.1"/>
</dbReference>
<gene>
    <name evidence="3" type="ORF">GCM10025770_14050</name>
</gene>
<keyword evidence="2" id="KW-1133">Transmembrane helix</keyword>
<name>A0ABP9QJ95_9RHOO</name>
<accession>A0ABP9QJ95</accession>
<sequence>MIRRLLGILALPALIVGLVWLAAVIYFQQSNREIDADGIVLWFVVLPLVAVSLFLIVKWGWKRLRRPAAIAAAPAATATAPVVAAEGPALKLQLAILAAELHTPAGEAADALLPDLQAGKLQPGLSDTLMDQHGLPVRASCCAGLDTAEALEWVTRHLASHPGQGEGQNPADAARLLTLLAGPLSRAFDVLAALPPLPAPQTQPGGSPRNEPPPRRPLVTKIFAPPPWVELVTSWAREQAAALPGFAFGVVRADAERPELQRDALRVADAFCAGSKGAHAHAVLLVIACDTHVSEEHVAAIEARDLLFAAHNQQGLMPGEGAAVIAAMPADPAHVEPAPLARLHRVAAGTRQKPVNAAGRIEADTLGTLTALSLQHADKQAADICALVSDCDHRSPWVTESAMLIGSSLPDLDPVEHHLAVGKALGHLGQAQSAITLALAAAHVQAETRPVLLACLADAQARSVATLSPWQASAT</sequence>
<evidence type="ECO:0000313" key="3">
    <source>
        <dbReference type="EMBL" id="GAA5162820.1"/>
    </source>
</evidence>